<evidence type="ECO:0000313" key="2">
    <source>
        <dbReference type="Proteomes" id="UP000295117"/>
    </source>
</evidence>
<dbReference type="Proteomes" id="UP000295117">
    <property type="component" value="Unassembled WGS sequence"/>
</dbReference>
<accession>A0A4R8S4G1</accession>
<proteinExistence type="predicted"/>
<sequence length="133" mass="14649">MACDSGHNEPVATWDDVTGVASGLPEALETSPRVWKVRKKLFVWERPLRKSDLAALGDSAPDGDILGARVGDEGVKRALIAEEPQVFFTTPHFDGYPIVLARLDAISPPDLTELITEAWLRQAPKTLARRFLD</sequence>
<protein>
    <recommendedName>
        <fullName evidence="3">MmcQ/YjbR family DNA-binding protein</fullName>
    </recommendedName>
</protein>
<evidence type="ECO:0008006" key="3">
    <source>
        <dbReference type="Google" id="ProtNLM"/>
    </source>
</evidence>
<comment type="caution">
    <text evidence="1">The sequence shown here is derived from an EMBL/GenBank/DDBJ whole genome shotgun (WGS) entry which is preliminary data.</text>
</comment>
<reference evidence="1 2" key="1">
    <citation type="journal article" date="2019" name="Sci. Rep.">
        <title>Extended insight into the Mycobacterium chelonae-abscessus complex through whole genome sequencing of Mycobacterium salmoniphilum outbreak and Mycobacterium salmoniphilum-like strains.</title>
        <authorList>
            <person name="Behra P.R.K."/>
            <person name="Das S."/>
            <person name="Pettersson B.M.F."/>
            <person name="Shirreff L."/>
            <person name="DuCote T."/>
            <person name="Jacobsson K.G."/>
            <person name="Ennis D.G."/>
            <person name="Kirsebom L.A."/>
        </authorList>
    </citation>
    <scope>NUCLEOTIDE SEQUENCE [LARGE SCALE GENOMIC DNA]</scope>
    <source>
        <strain evidence="1 2">DE 4585</strain>
    </source>
</reference>
<organism evidence="1 2">
    <name type="scientific">Mycobacteroides salmoniphilum</name>
    <dbReference type="NCBI Taxonomy" id="404941"/>
    <lineage>
        <taxon>Bacteria</taxon>
        <taxon>Bacillati</taxon>
        <taxon>Actinomycetota</taxon>
        <taxon>Actinomycetes</taxon>
        <taxon>Mycobacteriales</taxon>
        <taxon>Mycobacteriaceae</taxon>
        <taxon>Mycobacteroides</taxon>
    </lineage>
</organism>
<dbReference type="InterPro" id="IPR058532">
    <property type="entry name" value="YjbR/MT2646/Rv2570-like"/>
</dbReference>
<dbReference type="Pfam" id="PF04237">
    <property type="entry name" value="YjbR"/>
    <property type="match status" value="1"/>
</dbReference>
<dbReference type="AlphaFoldDB" id="A0A4R8S4G1"/>
<evidence type="ECO:0000313" key="1">
    <source>
        <dbReference type="EMBL" id="TDZ85765.1"/>
    </source>
</evidence>
<name>A0A4R8S4G1_9MYCO</name>
<dbReference type="EMBL" id="PECH01000004">
    <property type="protein sequence ID" value="TDZ85765.1"/>
    <property type="molecule type" value="Genomic_DNA"/>
</dbReference>
<gene>
    <name evidence="1" type="ORF">DE4585_01084</name>
</gene>